<sequence length="167" mass="17898">MNDLRTAPAIVVMGVAGCGKTAVGEALAKALGADFIEGDRLHPPQNVARMARGEPLTDALREGWLDAIGEHIATSVAGGRKAVAACSALKRGYRDRLSRFRPGIVFLYLKIDRETAWRRVADRKGHFMPASLVDSQFATLEEPAADERAVTVDGTRSVAGILKEITG</sequence>
<evidence type="ECO:0000256" key="2">
    <source>
        <dbReference type="ARBA" id="ARBA00008420"/>
    </source>
</evidence>
<keyword evidence="11" id="KW-1185">Reference proteome</keyword>
<dbReference type="RefSeq" id="WP_320231203.1">
    <property type="nucleotide sequence ID" value="NZ_JAVIJF010000002.1"/>
</dbReference>
<comment type="similarity">
    <text evidence="2 9">Belongs to the gluconokinase GntK/GntV family.</text>
</comment>
<keyword evidence="4 9" id="KW-0808">Transferase</keyword>
<evidence type="ECO:0000256" key="3">
    <source>
        <dbReference type="ARBA" id="ARBA00012054"/>
    </source>
</evidence>
<evidence type="ECO:0000256" key="1">
    <source>
        <dbReference type="ARBA" id="ARBA00004761"/>
    </source>
</evidence>
<dbReference type="EMBL" id="JAVIJF010000002">
    <property type="protein sequence ID" value="MDX8523496.1"/>
    <property type="molecule type" value="Genomic_DNA"/>
</dbReference>
<dbReference type="PANTHER" id="PTHR43442:SF3">
    <property type="entry name" value="GLUCONOKINASE-RELATED"/>
    <property type="match status" value="1"/>
</dbReference>
<evidence type="ECO:0000313" key="11">
    <source>
        <dbReference type="Proteomes" id="UP001276840"/>
    </source>
</evidence>
<dbReference type="PANTHER" id="PTHR43442">
    <property type="entry name" value="GLUCONOKINASE-RELATED"/>
    <property type="match status" value="1"/>
</dbReference>
<dbReference type="PROSITE" id="PS51257">
    <property type="entry name" value="PROKAR_LIPOPROTEIN"/>
    <property type="match status" value="1"/>
</dbReference>
<protein>
    <recommendedName>
        <fullName evidence="3 9">Gluconokinase</fullName>
        <ecNumber evidence="3 9">2.7.1.12</ecNumber>
    </recommendedName>
</protein>
<organism evidence="10 11">
    <name type="scientific">Mesorhizobium montanum</name>
    <dbReference type="NCBI Taxonomy" id="3072323"/>
    <lineage>
        <taxon>Bacteria</taxon>
        <taxon>Pseudomonadati</taxon>
        <taxon>Pseudomonadota</taxon>
        <taxon>Alphaproteobacteria</taxon>
        <taxon>Hyphomicrobiales</taxon>
        <taxon>Phyllobacteriaceae</taxon>
        <taxon>Mesorhizobium</taxon>
    </lineage>
</organism>
<dbReference type="Gene3D" id="3.40.50.300">
    <property type="entry name" value="P-loop containing nucleotide triphosphate hydrolases"/>
    <property type="match status" value="1"/>
</dbReference>
<evidence type="ECO:0000256" key="9">
    <source>
        <dbReference type="RuleBase" id="RU363066"/>
    </source>
</evidence>
<dbReference type="NCBIfam" id="TIGR01313">
    <property type="entry name" value="therm_gnt_kin"/>
    <property type="match status" value="1"/>
</dbReference>
<evidence type="ECO:0000313" key="10">
    <source>
        <dbReference type="EMBL" id="MDX8523496.1"/>
    </source>
</evidence>
<gene>
    <name evidence="10" type="ORF">RFM68_03175</name>
</gene>
<dbReference type="InterPro" id="IPR006001">
    <property type="entry name" value="Therm_gnt_kin"/>
</dbReference>
<keyword evidence="7 9" id="KW-0067">ATP-binding</keyword>
<dbReference type="EC" id="2.7.1.12" evidence="3 9"/>
<keyword evidence="5 9" id="KW-0547">Nucleotide-binding</keyword>
<dbReference type="Proteomes" id="UP001276840">
    <property type="component" value="Unassembled WGS sequence"/>
</dbReference>
<dbReference type="Pfam" id="PF13671">
    <property type="entry name" value="AAA_33"/>
    <property type="match status" value="1"/>
</dbReference>
<comment type="caution">
    <text evidence="10">The sequence shown here is derived from an EMBL/GenBank/DDBJ whole genome shotgun (WGS) entry which is preliminary data.</text>
</comment>
<dbReference type="CDD" id="cd02021">
    <property type="entry name" value="GntK"/>
    <property type="match status" value="1"/>
</dbReference>
<comment type="catalytic activity">
    <reaction evidence="8 9">
        <text>D-gluconate + ATP = 6-phospho-D-gluconate + ADP + H(+)</text>
        <dbReference type="Rhea" id="RHEA:19433"/>
        <dbReference type="ChEBI" id="CHEBI:15378"/>
        <dbReference type="ChEBI" id="CHEBI:18391"/>
        <dbReference type="ChEBI" id="CHEBI:30616"/>
        <dbReference type="ChEBI" id="CHEBI:58759"/>
        <dbReference type="ChEBI" id="CHEBI:456216"/>
        <dbReference type="EC" id="2.7.1.12"/>
    </reaction>
</comment>
<accession>A0ABU4ZHI2</accession>
<comment type="pathway">
    <text evidence="1">Carbohydrate acid metabolism.</text>
</comment>
<evidence type="ECO:0000256" key="7">
    <source>
        <dbReference type="ARBA" id="ARBA00022840"/>
    </source>
</evidence>
<evidence type="ECO:0000256" key="8">
    <source>
        <dbReference type="ARBA" id="ARBA00048090"/>
    </source>
</evidence>
<reference evidence="10 11" key="1">
    <citation type="submission" date="2023-08" db="EMBL/GenBank/DDBJ databases">
        <title>Implementing the SeqCode for naming new Mesorhizobium species isolated from Vachellia karroo root nodules.</title>
        <authorList>
            <person name="Van Lill M."/>
        </authorList>
    </citation>
    <scope>NUCLEOTIDE SEQUENCE [LARGE SCALE GENOMIC DNA]</scope>
    <source>
        <strain evidence="10 11">MSK 1335</strain>
    </source>
</reference>
<dbReference type="SUPFAM" id="SSF52540">
    <property type="entry name" value="P-loop containing nucleoside triphosphate hydrolases"/>
    <property type="match status" value="1"/>
</dbReference>
<proteinExistence type="inferred from homology"/>
<evidence type="ECO:0000256" key="5">
    <source>
        <dbReference type="ARBA" id="ARBA00022741"/>
    </source>
</evidence>
<keyword evidence="6 9" id="KW-0418">Kinase</keyword>
<name>A0ABU4ZHI2_9HYPH</name>
<dbReference type="GO" id="GO:0046316">
    <property type="term" value="F:gluconokinase activity"/>
    <property type="evidence" value="ECO:0007669"/>
    <property type="project" value="UniProtKB-EC"/>
</dbReference>
<evidence type="ECO:0000256" key="4">
    <source>
        <dbReference type="ARBA" id="ARBA00022679"/>
    </source>
</evidence>
<dbReference type="InterPro" id="IPR027417">
    <property type="entry name" value="P-loop_NTPase"/>
</dbReference>
<evidence type="ECO:0000256" key="6">
    <source>
        <dbReference type="ARBA" id="ARBA00022777"/>
    </source>
</evidence>